<name>A0AAT9LBE2_9FIRM</name>
<organism evidence="3">
    <name type="scientific">Candidatus Fermentithermobacillus carboniphilus</name>
    <dbReference type="NCBI Taxonomy" id="3085328"/>
    <lineage>
        <taxon>Bacteria</taxon>
        <taxon>Bacillati</taxon>
        <taxon>Bacillota</taxon>
        <taxon>Candidatus Fermentithermobacillia</taxon>
        <taxon>Candidatus Fermentithermobacillales</taxon>
        <taxon>Candidatus Fermentithermobacillaceae</taxon>
        <taxon>Candidatus Fermentithermobacillus</taxon>
    </lineage>
</organism>
<evidence type="ECO:0000256" key="1">
    <source>
        <dbReference type="ARBA" id="ARBA00022676"/>
    </source>
</evidence>
<dbReference type="PANTHER" id="PTHR34136">
    <property type="match status" value="1"/>
</dbReference>
<reference evidence="3" key="2">
    <citation type="journal article" date="2023" name="Biology">
        <title>Prokaryotic Life Associated with Coal-Fire Gas Vents Revealed by Metagenomics.</title>
        <authorList>
            <person name="Kadnikov V.V."/>
            <person name="Mardanov A.V."/>
            <person name="Beletsky A.V."/>
            <person name="Karnachuk O.V."/>
            <person name="Ravin N.V."/>
        </authorList>
    </citation>
    <scope>NUCLEOTIDE SEQUENCE</scope>
    <source>
        <strain evidence="3">Bu02</strain>
    </source>
</reference>
<dbReference type="CDD" id="cd06533">
    <property type="entry name" value="Glyco_transf_WecG_TagA"/>
    <property type="match status" value="1"/>
</dbReference>
<keyword evidence="1" id="KW-0328">Glycosyltransferase</keyword>
<dbReference type="PANTHER" id="PTHR34136:SF1">
    <property type="entry name" value="UDP-N-ACETYL-D-MANNOSAMINURONIC ACID TRANSFERASE"/>
    <property type="match status" value="1"/>
</dbReference>
<accession>A0AAT9LBE2</accession>
<sequence length="265" mass="29691">MTYTERTGDFVVSLNILGVEFYPITLSGALHTIDWMLSRTDGCTRLVVTANPVMVMIAQRDPEFMEILKKAHLIVPDGVGILWAARKRGLKLPERVTGVDLATSLLKLRPSPRFFFLGGQPGIAESARRNVERDNPGVQICGTHHGYFSGEEEEKVVGIIREARPDVLFVAMGSPRQEKFVWRNRKSLGARVALGLGGVLDVLAGKTKRAPEFFQKAGLEWLYRLVREPRRIKNDILLFEFALRVYAESLGRGKRQKEGDEASAE</sequence>
<dbReference type="GO" id="GO:0016758">
    <property type="term" value="F:hexosyltransferase activity"/>
    <property type="evidence" value="ECO:0007669"/>
    <property type="project" value="TreeGrafter"/>
</dbReference>
<keyword evidence="2" id="KW-0808">Transferase</keyword>
<reference evidence="3" key="1">
    <citation type="submission" date="2020-10" db="EMBL/GenBank/DDBJ databases">
        <authorList>
            <person name="Kadnikov V."/>
            <person name="Beletsky A.V."/>
            <person name="Mardanov A.V."/>
            <person name="Karnachuk O.V."/>
            <person name="Ravin N.V."/>
        </authorList>
    </citation>
    <scope>NUCLEOTIDE SEQUENCE</scope>
    <source>
        <strain evidence="3">Bu02</strain>
    </source>
</reference>
<dbReference type="Pfam" id="PF03808">
    <property type="entry name" value="Glyco_tran_WecG"/>
    <property type="match status" value="1"/>
</dbReference>
<protein>
    <submittedName>
        <fullName evidence="3">WecB/TagA/CpsF family glycosyltransferase</fullName>
    </submittedName>
</protein>
<dbReference type="EMBL" id="CP062796">
    <property type="protein sequence ID" value="QUL97952.1"/>
    <property type="molecule type" value="Genomic_DNA"/>
</dbReference>
<proteinExistence type="predicted"/>
<evidence type="ECO:0000313" key="3">
    <source>
        <dbReference type="EMBL" id="QUL97952.1"/>
    </source>
</evidence>
<gene>
    <name evidence="3" type="ORF">IMF26_07710</name>
</gene>
<dbReference type="KEGG" id="fcz:IMF26_07710"/>
<dbReference type="InterPro" id="IPR004629">
    <property type="entry name" value="WecG_TagA_CpsF"/>
</dbReference>
<dbReference type="AlphaFoldDB" id="A0AAT9LBE2"/>
<evidence type="ECO:0000256" key="2">
    <source>
        <dbReference type="ARBA" id="ARBA00022679"/>
    </source>
</evidence>
<dbReference type="NCBIfam" id="TIGR00696">
    <property type="entry name" value="wecG_tagA_cpsF"/>
    <property type="match status" value="1"/>
</dbReference>